<protein>
    <submittedName>
        <fullName evidence="2">Uncharacterized protein LOC132534971</fullName>
    </submittedName>
</protein>
<keyword evidence="1" id="KW-1185">Reference proteome</keyword>
<dbReference type="GeneID" id="132534971"/>
<dbReference type="CDD" id="cd23578">
    <property type="entry name" value="TFP_LU_ECD_PATE2"/>
    <property type="match status" value="1"/>
</dbReference>
<dbReference type="InterPro" id="IPR059168">
    <property type="entry name" value="PATE2-like_ECD_3FTx"/>
</dbReference>
<proteinExistence type="predicted"/>
<reference evidence="2" key="1">
    <citation type="submission" date="2025-08" db="UniProtKB">
        <authorList>
            <consortium name="RefSeq"/>
        </authorList>
    </citation>
    <scope>IDENTIFICATION</scope>
</reference>
<gene>
    <name evidence="2" type="primary">LOC132534971</name>
</gene>
<evidence type="ECO:0000313" key="1">
    <source>
        <dbReference type="Proteomes" id="UP001652624"/>
    </source>
</evidence>
<dbReference type="RefSeq" id="XP_060035823.1">
    <property type="nucleotide sequence ID" value="XM_060179840.1"/>
</dbReference>
<sequence length="211" mass="23471">MKYDFINSKVLTCWNKSEDPDLSTSQVCSARTLICGNSAQHITVRSDRTSVGLEACGGSFHPLSGCRRGRVPVLRERLLLISSPATTCMVCQKFKKGHCLLGKGSCTAEVGQGCRTRDFFIFWDKGNSTECEAQLSCQELLLSPGALLGITECQCLPLPVGWFLNNTEMDCFDYCSPMSFYFEGLKISTFCCKGQDFCNRYQGQSSQWKPK</sequence>
<dbReference type="Proteomes" id="UP001652624">
    <property type="component" value="Chromosome 20"/>
</dbReference>
<organism evidence="1 2">
    <name type="scientific">Erinaceus europaeus</name>
    <name type="common">Western European hedgehog</name>
    <dbReference type="NCBI Taxonomy" id="9365"/>
    <lineage>
        <taxon>Eukaryota</taxon>
        <taxon>Metazoa</taxon>
        <taxon>Chordata</taxon>
        <taxon>Craniata</taxon>
        <taxon>Vertebrata</taxon>
        <taxon>Euteleostomi</taxon>
        <taxon>Mammalia</taxon>
        <taxon>Eutheria</taxon>
        <taxon>Laurasiatheria</taxon>
        <taxon>Eulipotyphla</taxon>
        <taxon>Erinaceidae</taxon>
        <taxon>Erinaceinae</taxon>
        <taxon>Erinaceus</taxon>
    </lineage>
</organism>
<name>A0ABM3WGY2_ERIEU</name>
<accession>A0ABM3WGY2</accession>
<evidence type="ECO:0000313" key="2">
    <source>
        <dbReference type="RefSeq" id="XP_060035823.1"/>
    </source>
</evidence>